<evidence type="ECO:0000313" key="1">
    <source>
        <dbReference type="EMBL" id="KAK2032128.1"/>
    </source>
</evidence>
<proteinExistence type="predicted"/>
<protein>
    <submittedName>
        <fullName evidence="1">Uncharacterized protein</fullName>
    </submittedName>
</protein>
<keyword evidence="2" id="KW-1185">Reference proteome</keyword>
<dbReference type="EMBL" id="MU842834">
    <property type="protein sequence ID" value="KAK2032128.1"/>
    <property type="molecule type" value="Genomic_DNA"/>
</dbReference>
<accession>A0AAD9M821</accession>
<reference evidence="1" key="1">
    <citation type="submission" date="2021-06" db="EMBL/GenBank/DDBJ databases">
        <title>Comparative genomics, transcriptomics and evolutionary studies reveal genomic signatures of adaptation to plant cell wall in hemibiotrophic fungi.</title>
        <authorList>
            <consortium name="DOE Joint Genome Institute"/>
            <person name="Baroncelli R."/>
            <person name="Diaz J.F."/>
            <person name="Benocci T."/>
            <person name="Peng M."/>
            <person name="Battaglia E."/>
            <person name="Haridas S."/>
            <person name="Andreopoulos W."/>
            <person name="Labutti K."/>
            <person name="Pangilinan J."/>
            <person name="Floch G.L."/>
            <person name="Makela M.R."/>
            <person name="Henrissat B."/>
            <person name="Grigoriev I.V."/>
            <person name="Crouch J.A."/>
            <person name="De Vries R.P."/>
            <person name="Sukno S.A."/>
            <person name="Thon M.R."/>
        </authorList>
    </citation>
    <scope>NUCLEOTIDE SEQUENCE</scope>
    <source>
        <strain evidence="1">MAFF235873</strain>
    </source>
</reference>
<evidence type="ECO:0000313" key="2">
    <source>
        <dbReference type="Proteomes" id="UP001232148"/>
    </source>
</evidence>
<dbReference type="AlphaFoldDB" id="A0AAD9M821"/>
<dbReference type="Proteomes" id="UP001232148">
    <property type="component" value="Unassembled WGS sequence"/>
</dbReference>
<gene>
    <name evidence="1" type="ORF">LX32DRAFT_228489</name>
</gene>
<name>A0AAD9M821_9PEZI</name>
<organism evidence="1 2">
    <name type="scientific">Colletotrichum zoysiae</name>
    <dbReference type="NCBI Taxonomy" id="1216348"/>
    <lineage>
        <taxon>Eukaryota</taxon>
        <taxon>Fungi</taxon>
        <taxon>Dikarya</taxon>
        <taxon>Ascomycota</taxon>
        <taxon>Pezizomycotina</taxon>
        <taxon>Sordariomycetes</taxon>
        <taxon>Hypocreomycetidae</taxon>
        <taxon>Glomerellales</taxon>
        <taxon>Glomerellaceae</taxon>
        <taxon>Colletotrichum</taxon>
        <taxon>Colletotrichum graminicola species complex</taxon>
    </lineage>
</organism>
<comment type="caution">
    <text evidence="1">The sequence shown here is derived from an EMBL/GenBank/DDBJ whole genome shotgun (WGS) entry which is preliminary data.</text>
</comment>
<sequence length="99" mass="10994">MMMAKQGRIVTLGLGWVGNRGWAPDLSPFTHRQQSGTLVEGRLGRACIEWVPASIIPIPYQYWADDIEVVVQSPGLLFVGTQCEDVDGWWVGREGMTGF</sequence>